<dbReference type="AlphaFoldDB" id="A0A5C3P9N2"/>
<dbReference type="InParanoid" id="A0A5C3P9N2"/>
<protein>
    <recommendedName>
        <fullName evidence="3">F-box domain-containing protein</fullName>
    </recommendedName>
</protein>
<sequence length="517" mass="57606">MQDLQSTSPAADTSCLDGHALTPEIYGKLLPEILIHVFRLISPGRRRDIQLTHVCRLWRQLIHFTPEFWVDMLAGFDVQPIWKGLNAQEDPAFFFILVRRTSSRPYSRSLRARNAPLLQRIRAEDVTGLVSLTIHSCPDILIFLSLRLPALRSLKIIDHDIPVISDSSLASGLNSPRSDHFPTLTEVDVPTTFFLPALAVFSLRRLTISGAMHRPDVFQRAIRECTLLDSLTIYDSPLLKSHLPTPSKSAVHLPHLSTLVLYGGHAPSENPVLQLLSYPTSARVRMTLYGYGQSLRDVFPSIRDLQSSRTRPPMDHLVCKCTMNNEYGWLGQAIPNMTLAVSGYVEGTQTIAVSIEPSPWSTSPRAGRLCGPSVVLQDIVALFSTSRGHLQQLDFHFDHPIAVTKDDWALVLHAFPCIKSLSVRINSCLNLLMVLRTEIVSSDLESLSIEHSNGRGMHELLVTTIEGRAARGNPRLRKLACHHIPRPGEKTTVPALSKARIVRLKAVLDALLVDVYS</sequence>
<organism evidence="1 2">
    <name type="scientific">Polyporus arcularius HHB13444</name>
    <dbReference type="NCBI Taxonomy" id="1314778"/>
    <lineage>
        <taxon>Eukaryota</taxon>
        <taxon>Fungi</taxon>
        <taxon>Dikarya</taxon>
        <taxon>Basidiomycota</taxon>
        <taxon>Agaricomycotina</taxon>
        <taxon>Agaricomycetes</taxon>
        <taxon>Polyporales</taxon>
        <taxon>Polyporaceae</taxon>
        <taxon>Polyporus</taxon>
    </lineage>
</organism>
<gene>
    <name evidence="1" type="ORF">K466DRAFT_664599</name>
</gene>
<reference evidence="1 2" key="1">
    <citation type="journal article" date="2019" name="Nat. Ecol. Evol.">
        <title>Megaphylogeny resolves global patterns of mushroom evolution.</title>
        <authorList>
            <person name="Varga T."/>
            <person name="Krizsan K."/>
            <person name="Foldi C."/>
            <person name="Dima B."/>
            <person name="Sanchez-Garcia M."/>
            <person name="Sanchez-Ramirez S."/>
            <person name="Szollosi G.J."/>
            <person name="Szarkandi J.G."/>
            <person name="Papp V."/>
            <person name="Albert L."/>
            <person name="Andreopoulos W."/>
            <person name="Angelini C."/>
            <person name="Antonin V."/>
            <person name="Barry K.W."/>
            <person name="Bougher N.L."/>
            <person name="Buchanan P."/>
            <person name="Buyck B."/>
            <person name="Bense V."/>
            <person name="Catcheside P."/>
            <person name="Chovatia M."/>
            <person name="Cooper J."/>
            <person name="Damon W."/>
            <person name="Desjardin D."/>
            <person name="Finy P."/>
            <person name="Geml J."/>
            <person name="Haridas S."/>
            <person name="Hughes K."/>
            <person name="Justo A."/>
            <person name="Karasinski D."/>
            <person name="Kautmanova I."/>
            <person name="Kiss B."/>
            <person name="Kocsube S."/>
            <person name="Kotiranta H."/>
            <person name="LaButti K.M."/>
            <person name="Lechner B.E."/>
            <person name="Liimatainen K."/>
            <person name="Lipzen A."/>
            <person name="Lukacs Z."/>
            <person name="Mihaltcheva S."/>
            <person name="Morgado L.N."/>
            <person name="Niskanen T."/>
            <person name="Noordeloos M.E."/>
            <person name="Ohm R.A."/>
            <person name="Ortiz-Santana B."/>
            <person name="Ovrebo C."/>
            <person name="Racz N."/>
            <person name="Riley R."/>
            <person name="Savchenko A."/>
            <person name="Shiryaev A."/>
            <person name="Soop K."/>
            <person name="Spirin V."/>
            <person name="Szebenyi C."/>
            <person name="Tomsovsky M."/>
            <person name="Tulloss R.E."/>
            <person name="Uehling J."/>
            <person name="Grigoriev I.V."/>
            <person name="Vagvolgyi C."/>
            <person name="Papp T."/>
            <person name="Martin F.M."/>
            <person name="Miettinen O."/>
            <person name="Hibbett D.S."/>
            <person name="Nagy L.G."/>
        </authorList>
    </citation>
    <scope>NUCLEOTIDE SEQUENCE [LARGE SCALE GENOMIC DNA]</scope>
    <source>
        <strain evidence="1 2">HHB13444</strain>
    </source>
</reference>
<keyword evidence="2" id="KW-1185">Reference proteome</keyword>
<proteinExistence type="predicted"/>
<accession>A0A5C3P9N2</accession>
<dbReference type="Gene3D" id="1.20.1280.50">
    <property type="match status" value="1"/>
</dbReference>
<dbReference type="InterPro" id="IPR032675">
    <property type="entry name" value="LRR_dom_sf"/>
</dbReference>
<evidence type="ECO:0000313" key="2">
    <source>
        <dbReference type="Proteomes" id="UP000308197"/>
    </source>
</evidence>
<evidence type="ECO:0008006" key="3">
    <source>
        <dbReference type="Google" id="ProtNLM"/>
    </source>
</evidence>
<dbReference type="Proteomes" id="UP000308197">
    <property type="component" value="Unassembled WGS sequence"/>
</dbReference>
<evidence type="ECO:0000313" key="1">
    <source>
        <dbReference type="EMBL" id="TFK85308.1"/>
    </source>
</evidence>
<name>A0A5C3P9N2_9APHY</name>
<dbReference type="EMBL" id="ML211261">
    <property type="protein sequence ID" value="TFK85308.1"/>
    <property type="molecule type" value="Genomic_DNA"/>
</dbReference>
<dbReference type="Gene3D" id="3.80.10.10">
    <property type="entry name" value="Ribonuclease Inhibitor"/>
    <property type="match status" value="1"/>
</dbReference>